<sequence>MLVAIGLCLVGIAFAQEQQSQFKNVMLPTFLKGASDECKQASFVGRKSDDTSLNRQEKDEQVEQLMETQPDNVKTAFEQYRQQVAEHAKEFADMVGDKIDAMPPQARRAANKLHFIETNPNLSQQERNDRAKAFFEALPANVQDQIKQMRGSLPPVG</sequence>
<dbReference type="OrthoDB" id="10567499at2759"/>
<evidence type="ECO:0000313" key="3">
    <source>
        <dbReference type="EMBL" id="PAV84501.1"/>
    </source>
</evidence>
<comment type="caution">
    <text evidence="3">The sequence shown here is derived from an EMBL/GenBank/DDBJ whole genome shotgun (WGS) entry which is preliminary data.</text>
</comment>
<gene>
    <name evidence="3" type="ORF">WR25_25250</name>
</gene>
<proteinExistence type="predicted"/>
<accession>A0A2A2LDZ7</accession>
<evidence type="ECO:0000259" key="2">
    <source>
        <dbReference type="Pfam" id="PF02520"/>
    </source>
</evidence>
<reference evidence="3 4" key="1">
    <citation type="journal article" date="2017" name="Curr. Biol.">
        <title>Genome architecture and evolution of a unichromosomal asexual nematode.</title>
        <authorList>
            <person name="Fradin H."/>
            <person name="Zegar C."/>
            <person name="Gutwein M."/>
            <person name="Lucas J."/>
            <person name="Kovtun M."/>
            <person name="Corcoran D."/>
            <person name="Baugh L.R."/>
            <person name="Kiontke K."/>
            <person name="Gunsalus K."/>
            <person name="Fitch D.H."/>
            <person name="Piano F."/>
        </authorList>
    </citation>
    <scope>NUCLEOTIDE SEQUENCE [LARGE SCALE GENOMIC DNA]</scope>
    <source>
        <strain evidence="3">PF1309</strain>
    </source>
</reference>
<evidence type="ECO:0000313" key="4">
    <source>
        <dbReference type="Proteomes" id="UP000218231"/>
    </source>
</evidence>
<dbReference type="EMBL" id="LIAE01006844">
    <property type="protein sequence ID" value="PAV84501.1"/>
    <property type="molecule type" value="Genomic_DNA"/>
</dbReference>
<organism evidence="3 4">
    <name type="scientific">Diploscapter pachys</name>
    <dbReference type="NCBI Taxonomy" id="2018661"/>
    <lineage>
        <taxon>Eukaryota</taxon>
        <taxon>Metazoa</taxon>
        <taxon>Ecdysozoa</taxon>
        <taxon>Nematoda</taxon>
        <taxon>Chromadorea</taxon>
        <taxon>Rhabditida</taxon>
        <taxon>Rhabditina</taxon>
        <taxon>Rhabditomorpha</taxon>
        <taxon>Rhabditoidea</taxon>
        <taxon>Rhabditidae</taxon>
        <taxon>Diploscapter</taxon>
    </lineage>
</organism>
<feature type="chain" id="PRO_5012719766" description="SXP/RAL-2 family protein Ani s 5-like cation-binding domain-containing protein" evidence="1">
    <location>
        <begin position="16"/>
        <end position="157"/>
    </location>
</feature>
<keyword evidence="1" id="KW-0732">Signal</keyword>
<feature type="domain" description="SXP/RAL-2 family protein Ani s 5-like cation-binding" evidence="2">
    <location>
        <begin position="50"/>
        <end position="143"/>
    </location>
</feature>
<keyword evidence="4" id="KW-1185">Reference proteome</keyword>
<protein>
    <recommendedName>
        <fullName evidence="2">SXP/RAL-2 family protein Ani s 5-like cation-binding domain-containing protein</fullName>
    </recommendedName>
</protein>
<dbReference type="Pfam" id="PF02520">
    <property type="entry name" value="ANIS5_cation-bd"/>
    <property type="match status" value="1"/>
</dbReference>
<evidence type="ECO:0000256" key="1">
    <source>
        <dbReference type="SAM" id="SignalP"/>
    </source>
</evidence>
<dbReference type="AlphaFoldDB" id="A0A2A2LDZ7"/>
<name>A0A2A2LDZ7_9BILA</name>
<dbReference type="InterPro" id="IPR003677">
    <property type="entry name" value="ANIS5_cation-bd"/>
</dbReference>
<dbReference type="Proteomes" id="UP000218231">
    <property type="component" value="Unassembled WGS sequence"/>
</dbReference>
<feature type="signal peptide" evidence="1">
    <location>
        <begin position="1"/>
        <end position="15"/>
    </location>
</feature>